<sequence>MATLTSVITTSANAIEAGQVAFIFGIALSTSVVLSLIISNKIKKPLKEISQGAARLALGLFDKPLYSGNLKETAEIAEKLNKMSTELKSRISAGANEAQSGEAVLTCLKEGILAVDANNVILKINPVARRLLDIQSAKIEGLSIRDVVYKRRELLNFIDEGLEKRRQLSKELNVDGQKKKVIQIIQSPLYKSNGEYWGQVMSLNDITRLRRLESLRRDFAANVSH</sequence>
<dbReference type="InterPro" id="IPR000014">
    <property type="entry name" value="PAS"/>
</dbReference>
<dbReference type="CDD" id="cd00130">
    <property type="entry name" value="PAS"/>
    <property type="match status" value="1"/>
</dbReference>
<feature type="domain" description="HAMP" evidence="2">
    <location>
        <begin position="40"/>
        <end position="92"/>
    </location>
</feature>
<keyword evidence="1" id="KW-1133">Transmembrane helix</keyword>
<organism evidence="3">
    <name type="scientific">hydrothermal vent metagenome</name>
    <dbReference type="NCBI Taxonomy" id="652676"/>
    <lineage>
        <taxon>unclassified sequences</taxon>
        <taxon>metagenomes</taxon>
        <taxon>ecological metagenomes</taxon>
    </lineage>
</organism>
<evidence type="ECO:0000256" key="1">
    <source>
        <dbReference type="SAM" id="Phobius"/>
    </source>
</evidence>
<accession>A0A3B1CLS8</accession>
<keyword evidence="1" id="KW-0812">Transmembrane</keyword>
<dbReference type="SUPFAM" id="SSF55785">
    <property type="entry name" value="PYP-like sensor domain (PAS domain)"/>
    <property type="match status" value="1"/>
</dbReference>
<name>A0A3B1CLS8_9ZZZZ</name>
<dbReference type="GO" id="GO:0016020">
    <property type="term" value="C:membrane"/>
    <property type="evidence" value="ECO:0007669"/>
    <property type="project" value="InterPro"/>
</dbReference>
<feature type="transmembrane region" description="Helical" evidence="1">
    <location>
        <begin position="20"/>
        <end position="38"/>
    </location>
</feature>
<gene>
    <name evidence="3" type="ORF">MNBD_NITROSPINAE04-2633</name>
</gene>
<dbReference type="Pfam" id="PF13426">
    <property type="entry name" value="PAS_9"/>
    <property type="match status" value="1"/>
</dbReference>
<dbReference type="NCBIfam" id="TIGR00229">
    <property type="entry name" value="sensory_box"/>
    <property type="match status" value="1"/>
</dbReference>
<dbReference type="InterPro" id="IPR003660">
    <property type="entry name" value="HAMP_dom"/>
</dbReference>
<dbReference type="SMART" id="SM00304">
    <property type="entry name" value="HAMP"/>
    <property type="match status" value="1"/>
</dbReference>
<keyword evidence="1" id="KW-0472">Membrane</keyword>
<dbReference type="AlphaFoldDB" id="A0A3B1CLS8"/>
<evidence type="ECO:0000259" key="2">
    <source>
        <dbReference type="PROSITE" id="PS50885"/>
    </source>
</evidence>
<dbReference type="Gene3D" id="3.30.450.20">
    <property type="entry name" value="PAS domain"/>
    <property type="match status" value="1"/>
</dbReference>
<protein>
    <recommendedName>
        <fullName evidence="2">HAMP domain-containing protein</fullName>
    </recommendedName>
</protein>
<dbReference type="EMBL" id="UOGA01000309">
    <property type="protein sequence ID" value="VAX25663.1"/>
    <property type="molecule type" value="Genomic_DNA"/>
</dbReference>
<dbReference type="PROSITE" id="PS50885">
    <property type="entry name" value="HAMP"/>
    <property type="match status" value="1"/>
</dbReference>
<proteinExistence type="predicted"/>
<dbReference type="InterPro" id="IPR035965">
    <property type="entry name" value="PAS-like_dom_sf"/>
</dbReference>
<evidence type="ECO:0000313" key="3">
    <source>
        <dbReference type="EMBL" id="VAX25663.1"/>
    </source>
</evidence>
<reference evidence="3" key="1">
    <citation type="submission" date="2018-06" db="EMBL/GenBank/DDBJ databases">
        <authorList>
            <person name="Zhirakovskaya E."/>
        </authorList>
    </citation>
    <scope>NUCLEOTIDE SEQUENCE</scope>
</reference>
<feature type="non-terminal residue" evidence="3">
    <location>
        <position position="225"/>
    </location>
</feature>
<dbReference type="Gene3D" id="6.10.340.10">
    <property type="match status" value="1"/>
</dbReference>
<dbReference type="SMART" id="SM00091">
    <property type="entry name" value="PAS"/>
    <property type="match status" value="1"/>
</dbReference>
<dbReference type="GO" id="GO:0007165">
    <property type="term" value="P:signal transduction"/>
    <property type="evidence" value="ECO:0007669"/>
    <property type="project" value="InterPro"/>
</dbReference>